<keyword evidence="1" id="KW-1133">Transmembrane helix</keyword>
<evidence type="ECO:0000313" key="3">
    <source>
        <dbReference type="Proteomes" id="UP000008138"/>
    </source>
</evidence>
<dbReference type="AlphaFoldDB" id="F2L3W1"/>
<keyword evidence="1" id="KW-0812">Transmembrane</keyword>
<protein>
    <submittedName>
        <fullName evidence="2">Uncharacterized protein</fullName>
    </submittedName>
</protein>
<feature type="transmembrane region" description="Helical" evidence="1">
    <location>
        <begin position="20"/>
        <end position="42"/>
    </location>
</feature>
<reference evidence="2 3" key="1">
    <citation type="journal article" date="2011" name="J. Bacteriol.">
        <title>Complete genome sequence of the thermoacidophilic crenarchaeon Thermoproteus uzoniensis 768-20.</title>
        <authorList>
            <person name="Mardanov A.V."/>
            <person name="Gumerov V.M."/>
            <person name="Beletsky A.V."/>
            <person name="Prokofeva M.I."/>
            <person name="Bonch-Osmolovskaya E.A."/>
            <person name="Ravin N.V."/>
            <person name="Skryabin K.G."/>
        </authorList>
    </citation>
    <scope>NUCLEOTIDE SEQUENCE [LARGE SCALE GENOMIC DNA]</scope>
    <source>
        <strain evidence="2 3">768-20</strain>
    </source>
</reference>
<feature type="transmembrane region" description="Helical" evidence="1">
    <location>
        <begin position="54"/>
        <end position="75"/>
    </location>
</feature>
<accession>F2L3W1</accession>
<dbReference type="EMBL" id="CP002590">
    <property type="protein sequence ID" value="AEA13273.1"/>
    <property type="molecule type" value="Genomic_DNA"/>
</dbReference>
<dbReference type="HOGENOM" id="CLU_1478994_0_0_2"/>
<gene>
    <name evidence="2" type="ordered locus">TUZN_1813</name>
</gene>
<keyword evidence="1" id="KW-0472">Membrane</keyword>
<evidence type="ECO:0000256" key="1">
    <source>
        <dbReference type="SAM" id="Phobius"/>
    </source>
</evidence>
<keyword evidence="3" id="KW-1185">Reference proteome</keyword>
<organism evidence="2 3">
    <name type="scientific">Thermoproteus uzoniensis (strain 768-20)</name>
    <dbReference type="NCBI Taxonomy" id="999630"/>
    <lineage>
        <taxon>Archaea</taxon>
        <taxon>Thermoproteota</taxon>
        <taxon>Thermoprotei</taxon>
        <taxon>Thermoproteales</taxon>
        <taxon>Thermoproteaceae</taxon>
        <taxon>Thermoproteus</taxon>
    </lineage>
</organism>
<reference key="2">
    <citation type="submission" date="2011-03" db="EMBL/GenBank/DDBJ databases">
        <title>Complete genome sequence of the thermoacidophilic crenarchaeon Thermoproteus uzoniensis 768-20.</title>
        <authorList>
            <person name="Mardanov A.V."/>
            <person name="Gumerov V.M."/>
            <person name="Beletsky A.V."/>
            <person name="Prokofeva M.I."/>
            <person name="Bonch-Osmolovskaya E.A."/>
            <person name="Ravin N.V."/>
            <person name="Skryabin K.G."/>
        </authorList>
    </citation>
    <scope>NUCLEOTIDE SEQUENCE</scope>
    <source>
        <strain>768-20</strain>
    </source>
</reference>
<feature type="transmembrane region" description="Helical" evidence="1">
    <location>
        <begin position="87"/>
        <end position="109"/>
    </location>
</feature>
<proteinExistence type="predicted"/>
<dbReference type="GeneID" id="10361326"/>
<name>F2L3W1_THEU7</name>
<dbReference type="RefSeq" id="WP_013680608.1">
    <property type="nucleotide sequence ID" value="NC_015315.1"/>
</dbReference>
<dbReference type="OrthoDB" id="28673at2157"/>
<evidence type="ECO:0000313" key="2">
    <source>
        <dbReference type="EMBL" id="AEA13273.1"/>
    </source>
</evidence>
<dbReference type="STRING" id="999630.TUZN_1813"/>
<dbReference type="Proteomes" id="UP000008138">
    <property type="component" value="Chromosome"/>
</dbReference>
<dbReference type="KEGG" id="tuz:TUZN_1813"/>
<sequence>MSRARTLKEIEDRRAQYSRYIWAAVALSMSAAVAGIAIYMAFGLPSYFLFGELPSAMLITSYFLSILAAITGYLSKSGVLRGEYGSAAKLLLAALAFSAVAIALSAVAFTPLMDNIVQMICQTQTAAVSQISICISSFKINMYIAFGVYLIINIIAMVMYILSRRILGLLFAYYAPRAARHSRQA</sequence>
<feature type="transmembrane region" description="Helical" evidence="1">
    <location>
        <begin position="142"/>
        <end position="162"/>
    </location>
</feature>
<dbReference type="eggNOG" id="arCOG05438">
    <property type="taxonomic scope" value="Archaea"/>
</dbReference>